<dbReference type="Pfam" id="PF19163">
    <property type="entry name" value="DUF5845"/>
    <property type="match status" value="1"/>
</dbReference>
<dbReference type="EMBL" id="AP017645">
    <property type="protein sequence ID" value="BAV62238.1"/>
    <property type="molecule type" value="Genomic_DNA"/>
</dbReference>
<evidence type="ECO:0000313" key="2">
    <source>
        <dbReference type="EMBL" id="BAV62238.1"/>
    </source>
</evidence>
<evidence type="ECO:0000313" key="4">
    <source>
        <dbReference type="Proteomes" id="UP000241484"/>
    </source>
</evidence>
<dbReference type="InterPro" id="IPR043887">
    <property type="entry name" value="DUF5845"/>
</dbReference>
<organism evidence="2 3">
    <name type="scientific">Acanthamoeba castellanii mimivirus</name>
    <dbReference type="NCBI Taxonomy" id="1899318"/>
    <lineage>
        <taxon>Viruses</taxon>
        <taxon>Varidnaviria</taxon>
        <taxon>Bamfordvirae</taxon>
        <taxon>Nucleocytoviricota</taxon>
        <taxon>Megaviricetes</taxon>
        <taxon>Imitervirales</taxon>
        <taxon>Mimiviridae</taxon>
        <taxon>Megamimivirinae</taxon>
        <taxon>Mimivirus</taxon>
    </lineage>
</organism>
<evidence type="ECO:0000313" key="3">
    <source>
        <dbReference type="Proteomes" id="UP000240366"/>
    </source>
</evidence>
<dbReference type="EMBL" id="AP017644">
    <property type="protein sequence ID" value="BAV61250.1"/>
    <property type="molecule type" value="Genomic_DNA"/>
</dbReference>
<evidence type="ECO:0000313" key="1">
    <source>
        <dbReference type="EMBL" id="BAV61250.1"/>
    </source>
</evidence>
<reference evidence="3 4" key="1">
    <citation type="submission" date="2016-09" db="EMBL/GenBank/DDBJ databases">
        <title>Nearly complete genome sequences of 2 Mimiviridae isolates, Mimivirus shirakomae and Mimivirus kasaii from Japanese pond and river mouth.</title>
        <authorList>
            <person name="Takemura M."/>
            <person name="Mikami T."/>
            <person name="Murono S."/>
        </authorList>
    </citation>
    <scope>NUCLEOTIDE SEQUENCE [LARGE SCALE GENOMIC DNA]</scope>
    <source>
        <strain evidence="1 4">Mimivirus kasaii</strain>
        <strain evidence="2 3">Mimivirus shirakomae</strain>
    </source>
</reference>
<accession>A0A1E1EVF5</accession>
<sequence length="136" mass="16472">MSRILKMNGRRQMWSQLQNEIILNDTVHINGFEGIGGMNRPVFMCRKLFVDNCDKNFIFYRLNKYSFPNVRELWLASHPTDPEVIHRPFDKIYLLDQYKYLQRYWAPRNTDIESVSYGRYLVELFAYYPENIKLHP</sequence>
<protein>
    <submittedName>
        <fullName evidence="2">Uncharacterized protein</fullName>
    </submittedName>
</protein>
<dbReference type="Proteomes" id="UP000240366">
    <property type="component" value="Segment"/>
</dbReference>
<name>A0A1E1EVF5_9VIRU</name>
<proteinExistence type="predicted"/>
<dbReference type="Proteomes" id="UP000241484">
    <property type="component" value="Segment"/>
</dbReference>